<dbReference type="InterPro" id="IPR045584">
    <property type="entry name" value="Pilin-like"/>
</dbReference>
<dbReference type="GO" id="GO:0044096">
    <property type="term" value="C:type IV pilus"/>
    <property type="evidence" value="ECO:0007669"/>
    <property type="project" value="TreeGrafter"/>
</dbReference>
<evidence type="ECO:0000313" key="5">
    <source>
        <dbReference type="EMBL" id="MDI4509155.1"/>
    </source>
</evidence>
<feature type="transmembrane region" description="Helical" evidence="4">
    <location>
        <begin position="6"/>
        <end position="30"/>
    </location>
</feature>
<dbReference type="PANTHER" id="PTHR30093">
    <property type="entry name" value="GENERAL SECRETION PATHWAY PROTEIN G"/>
    <property type="match status" value="1"/>
</dbReference>
<comment type="caution">
    <text evidence="5">The sequence shown here is derived from an EMBL/GenBank/DDBJ whole genome shotgun (WGS) entry which is preliminary data.</text>
</comment>
<keyword evidence="4" id="KW-0472">Membrane</keyword>
<proteinExistence type="inferred from homology"/>
<dbReference type="InterPro" id="IPR001082">
    <property type="entry name" value="Pilin"/>
</dbReference>
<evidence type="ECO:0000256" key="4">
    <source>
        <dbReference type="SAM" id="Phobius"/>
    </source>
</evidence>
<reference evidence="5" key="1">
    <citation type="submission" date="2019-04" db="EMBL/GenBank/DDBJ databases">
        <title>Moraxella osloensis CCUG 73412, isolated from corneal scrapings as causative agent of keratitis.</title>
        <authorList>
            <person name="Connolly G."/>
            <person name="Jaen-Luchoro D."/>
            <person name="Pinyeiro-Iglesias B."/>
            <person name="Curry A."/>
            <person name="Knowles S."/>
            <person name="Moore E.R.B."/>
        </authorList>
    </citation>
    <scope>NUCLEOTIDE SEQUENCE</scope>
    <source>
        <strain evidence="5">CCUG 73412</strain>
    </source>
</reference>
<dbReference type="SUPFAM" id="SSF54523">
    <property type="entry name" value="Pili subunits"/>
    <property type="match status" value="1"/>
</dbReference>
<evidence type="ECO:0000256" key="1">
    <source>
        <dbReference type="ARBA" id="ARBA00005233"/>
    </source>
</evidence>
<comment type="similarity">
    <text evidence="1 3">Belongs to the N-Me-Phe pilin family.</text>
</comment>
<dbReference type="GO" id="GO:0007155">
    <property type="term" value="P:cell adhesion"/>
    <property type="evidence" value="ECO:0007669"/>
    <property type="project" value="InterPro"/>
</dbReference>
<dbReference type="PROSITE" id="PS00409">
    <property type="entry name" value="PROKAR_NTER_METHYL"/>
    <property type="match status" value="1"/>
</dbReference>
<accession>A0AAW6TDG5</accession>
<keyword evidence="2" id="KW-0488">Methylation</keyword>
<dbReference type="AlphaFoldDB" id="A0AAW6TDG5"/>
<dbReference type="GO" id="GO:0043107">
    <property type="term" value="P:type IV pilus-dependent motility"/>
    <property type="evidence" value="ECO:0007669"/>
    <property type="project" value="TreeGrafter"/>
</dbReference>
<evidence type="ECO:0000256" key="3">
    <source>
        <dbReference type="RuleBase" id="RU000389"/>
    </source>
</evidence>
<dbReference type="EMBL" id="SSCJ01000002">
    <property type="protein sequence ID" value="MDI4509155.1"/>
    <property type="molecule type" value="Genomic_DNA"/>
</dbReference>
<dbReference type="PANTHER" id="PTHR30093:SF34">
    <property type="entry name" value="PREPILIN PEPTIDASE-DEPENDENT PROTEIN D"/>
    <property type="match status" value="1"/>
</dbReference>
<keyword evidence="3" id="KW-0281">Fimbrium</keyword>
<dbReference type="InterPro" id="IPR012902">
    <property type="entry name" value="N_methyl_site"/>
</dbReference>
<protein>
    <submittedName>
        <fullName evidence="5">Prepilin-type N-terminal cleavage/methylation domain-containing protein</fullName>
    </submittedName>
</protein>
<dbReference type="Pfam" id="PF00114">
    <property type="entry name" value="Pilin"/>
    <property type="match status" value="1"/>
</dbReference>
<dbReference type="Gene3D" id="3.30.700.10">
    <property type="entry name" value="Glycoprotein, Type 4 Pilin"/>
    <property type="match status" value="1"/>
</dbReference>
<name>A0AAW6TDG5_FAUOS</name>
<keyword evidence="4" id="KW-0812">Transmembrane</keyword>
<sequence>MNAQKGFTLIELMIVIAIIGILAAIALPAYQDYTKRARAAEGLSLAGGAKTSVSEFYSSNNEFPSNNTAAGLAAAGDIKGNSVSEVAVANGVITVKYNNKVDSGKTIVLSPTVTSGGLTWNCKGGDLASSLRPSECR</sequence>
<gene>
    <name evidence="5" type="ORF">E6P75_02880</name>
</gene>
<evidence type="ECO:0000256" key="2">
    <source>
        <dbReference type="ARBA" id="ARBA00022481"/>
    </source>
</evidence>
<keyword evidence="4" id="KW-1133">Transmembrane helix</keyword>
<organism evidence="5">
    <name type="scientific">Faucicola osloensis</name>
    <name type="common">Moraxella osloensis</name>
    <dbReference type="NCBI Taxonomy" id="34062"/>
    <lineage>
        <taxon>Bacteria</taxon>
        <taxon>Pseudomonadati</taxon>
        <taxon>Pseudomonadota</taxon>
        <taxon>Gammaproteobacteria</taxon>
        <taxon>Moraxellales</taxon>
        <taxon>Moraxellaceae</taxon>
        <taxon>Faucicola</taxon>
    </lineage>
</organism>
<dbReference type="NCBIfam" id="TIGR02532">
    <property type="entry name" value="IV_pilin_GFxxxE"/>
    <property type="match status" value="1"/>
</dbReference>
<dbReference type="Pfam" id="PF07963">
    <property type="entry name" value="N_methyl"/>
    <property type="match status" value="1"/>
</dbReference>